<feature type="domain" description="Cytochrome c" evidence="5">
    <location>
        <begin position="49"/>
        <end position="133"/>
    </location>
</feature>
<dbReference type="Gene3D" id="1.10.760.10">
    <property type="entry name" value="Cytochrome c-like domain"/>
    <property type="match status" value="1"/>
</dbReference>
<feature type="signal peptide" evidence="4">
    <location>
        <begin position="1"/>
        <end position="28"/>
    </location>
</feature>
<keyword evidence="1" id="KW-0349">Heme</keyword>
<dbReference type="Pfam" id="PF21342">
    <property type="entry name" value="SoxA-TsdA_cyt-c"/>
    <property type="match status" value="1"/>
</dbReference>
<dbReference type="EMBL" id="BGOW01000038">
    <property type="protein sequence ID" value="GBL47362.1"/>
    <property type="molecule type" value="Genomic_DNA"/>
</dbReference>
<comment type="caution">
    <text evidence="6">The sequence shown here is derived from an EMBL/GenBank/DDBJ whole genome shotgun (WGS) entry which is preliminary data.</text>
</comment>
<name>A0A401JHC4_9PROT</name>
<reference evidence="6 7" key="1">
    <citation type="journal article" date="2019" name="Front. Microbiol.">
        <title>Genomes of Neutrophilic Sulfur-Oxidizing Chemolithoautotrophs Representing 9 Proteobacterial Species From 8 Genera.</title>
        <authorList>
            <person name="Watanabe T."/>
            <person name="Kojima H."/>
            <person name="Umezawa K."/>
            <person name="Hori C."/>
            <person name="Takasuka T.E."/>
            <person name="Kato Y."/>
            <person name="Fukui M."/>
        </authorList>
    </citation>
    <scope>NUCLEOTIDE SEQUENCE [LARGE SCALE GENOMIC DNA]</scope>
    <source>
        <strain evidence="6 7">TTN</strain>
    </source>
</reference>
<dbReference type="RefSeq" id="WP_223247889.1">
    <property type="nucleotide sequence ID" value="NZ_BGOW01000038.1"/>
</dbReference>
<evidence type="ECO:0000256" key="1">
    <source>
        <dbReference type="ARBA" id="ARBA00022617"/>
    </source>
</evidence>
<evidence type="ECO:0000313" key="7">
    <source>
        <dbReference type="Proteomes" id="UP000286806"/>
    </source>
</evidence>
<dbReference type="Proteomes" id="UP000286806">
    <property type="component" value="Unassembled WGS sequence"/>
</dbReference>
<accession>A0A401JHC4</accession>
<evidence type="ECO:0000259" key="5">
    <source>
        <dbReference type="Pfam" id="PF21342"/>
    </source>
</evidence>
<evidence type="ECO:0000256" key="2">
    <source>
        <dbReference type="ARBA" id="ARBA00022723"/>
    </source>
</evidence>
<keyword evidence="3" id="KW-0408">Iron</keyword>
<dbReference type="SUPFAM" id="SSF46626">
    <property type="entry name" value="Cytochrome c"/>
    <property type="match status" value="1"/>
</dbReference>
<gene>
    <name evidence="6" type="ORF">SFMTTN_3197</name>
</gene>
<dbReference type="GO" id="GO:0009055">
    <property type="term" value="F:electron transfer activity"/>
    <property type="evidence" value="ECO:0007669"/>
    <property type="project" value="InterPro"/>
</dbReference>
<keyword evidence="7" id="KW-1185">Reference proteome</keyword>
<evidence type="ECO:0000256" key="3">
    <source>
        <dbReference type="ARBA" id="ARBA00023004"/>
    </source>
</evidence>
<feature type="chain" id="PRO_5019149924" description="Cytochrome c domain-containing protein" evidence="4">
    <location>
        <begin position="29"/>
        <end position="139"/>
    </location>
</feature>
<sequence length="139" mass="15572">MHFEQLKFAALWIMATSLAGVLSAPAQADEFTQADLNRWQEQYAKVVKDGRELWTSSKLGSNGVACVQCHPNAADTHPETYPKFQKQLGKVAPIWEMINWCIQNPLEGKALAADDYKMIALQAYITEERRGVKLAPGKH</sequence>
<keyword evidence="2" id="KW-0479">Metal-binding</keyword>
<keyword evidence="4" id="KW-0732">Signal</keyword>
<protein>
    <recommendedName>
        <fullName evidence="5">Cytochrome c domain-containing protein</fullName>
    </recommendedName>
</protein>
<evidence type="ECO:0000313" key="6">
    <source>
        <dbReference type="EMBL" id="GBL47362.1"/>
    </source>
</evidence>
<organism evidence="6 7">
    <name type="scientific">Sulfuriferula multivorans</name>
    <dbReference type="NCBI Taxonomy" id="1559896"/>
    <lineage>
        <taxon>Bacteria</taxon>
        <taxon>Pseudomonadati</taxon>
        <taxon>Pseudomonadota</taxon>
        <taxon>Betaproteobacteria</taxon>
        <taxon>Nitrosomonadales</taxon>
        <taxon>Sulfuricellaceae</taxon>
        <taxon>Sulfuriferula</taxon>
    </lineage>
</organism>
<evidence type="ECO:0000256" key="4">
    <source>
        <dbReference type="SAM" id="SignalP"/>
    </source>
</evidence>
<dbReference type="GO" id="GO:0046872">
    <property type="term" value="F:metal ion binding"/>
    <property type="evidence" value="ECO:0007669"/>
    <property type="project" value="UniProtKB-KW"/>
</dbReference>
<dbReference type="AlphaFoldDB" id="A0A401JHC4"/>
<proteinExistence type="predicted"/>
<dbReference type="GO" id="GO:0020037">
    <property type="term" value="F:heme binding"/>
    <property type="evidence" value="ECO:0007669"/>
    <property type="project" value="InterPro"/>
</dbReference>
<dbReference type="InterPro" id="IPR036909">
    <property type="entry name" value="Cyt_c-like_dom_sf"/>
</dbReference>
<dbReference type="InterPro" id="IPR009056">
    <property type="entry name" value="Cyt_c-like_dom"/>
</dbReference>